<sequence>MSPLAIGSSMLIPISTRNEAATVQSMMDVSKDPASKVVSSIWSMIAISTVFLFLRVYCKKIRSRGMWVDDYLLVLSWVFLLISNGLITELMKLGFGTSIVFVPHMHTLTVLNDVINKISLALSKTSFAATMLRVSYGWQKSFIWFLVISMNIILATSAITTWKAACDRPMDSYEAVLPGSCWNVFDSVIMAMVSNGYSVLVDFSLSLLPWRTIWQLQLNRHEKVGVAVAMSLGITAGVVGAIKVVKIATVADGVDIPYRLSLLFIWGQAEPNVTIIASSIPVLRVLFREIYATSVWREGGEYLKSSSQSTLPTSIGMVTLEEGRKTEDKTGRNIPQLPQPMRPCSLIDTMKRAREPMR</sequence>
<gene>
    <name evidence="1" type="ORF">CTRU02_207915</name>
</gene>
<comment type="caution">
    <text evidence="1">The sequence shown here is derived from an EMBL/GenBank/DDBJ whole genome shotgun (WGS) entry which is preliminary data.</text>
</comment>
<name>A0ACC3Z284_COLTU</name>
<protein>
    <submittedName>
        <fullName evidence="1">Uncharacterized protein</fullName>
    </submittedName>
</protein>
<dbReference type="Proteomes" id="UP000805649">
    <property type="component" value="Unassembled WGS sequence"/>
</dbReference>
<dbReference type="EMBL" id="VUJX02000004">
    <property type="protein sequence ID" value="KAL0938184.1"/>
    <property type="molecule type" value="Genomic_DNA"/>
</dbReference>
<evidence type="ECO:0000313" key="2">
    <source>
        <dbReference type="Proteomes" id="UP000805649"/>
    </source>
</evidence>
<accession>A0ACC3Z284</accession>
<organism evidence="1 2">
    <name type="scientific">Colletotrichum truncatum</name>
    <name type="common">Anthracnose fungus</name>
    <name type="synonym">Colletotrichum capsici</name>
    <dbReference type="NCBI Taxonomy" id="5467"/>
    <lineage>
        <taxon>Eukaryota</taxon>
        <taxon>Fungi</taxon>
        <taxon>Dikarya</taxon>
        <taxon>Ascomycota</taxon>
        <taxon>Pezizomycotina</taxon>
        <taxon>Sordariomycetes</taxon>
        <taxon>Hypocreomycetidae</taxon>
        <taxon>Glomerellales</taxon>
        <taxon>Glomerellaceae</taxon>
        <taxon>Colletotrichum</taxon>
        <taxon>Colletotrichum truncatum species complex</taxon>
    </lineage>
</organism>
<keyword evidence="2" id="KW-1185">Reference proteome</keyword>
<evidence type="ECO:0000313" key="1">
    <source>
        <dbReference type="EMBL" id="KAL0938184.1"/>
    </source>
</evidence>
<reference evidence="1 2" key="1">
    <citation type="journal article" date="2020" name="Phytopathology">
        <title>Genome Sequence Resources of Colletotrichum truncatum, C. plurivorum, C. musicola, and C. sojae: Four Species Pathogenic to Soybean (Glycine max).</title>
        <authorList>
            <person name="Rogerio F."/>
            <person name="Boufleur T.R."/>
            <person name="Ciampi-Guillardi M."/>
            <person name="Sukno S.A."/>
            <person name="Thon M.R."/>
            <person name="Massola Junior N.S."/>
            <person name="Baroncelli R."/>
        </authorList>
    </citation>
    <scope>NUCLEOTIDE SEQUENCE [LARGE SCALE GENOMIC DNA]</scope>
    <source>
        <strain evidence="1 2">CMES1059</strain>
    </source>
</reference>
<proteinExistence type="predicted"/>